<accession>A0A0R1U2V9</accession>
<feature type="transmembrane region" description="Helical" evidence="6">
    <location>
        <begin position="297"/>
        <end position="325"/>
    </location>
</feature>
<evidence type="ECO:0000256" key="3">
    <source>
        <dbReference type="ARBA" id="ARBA00022692"/>
    </source>
</evidence>
<dbReference type="InterPro" id="IPR036866">
    <property type="entry name" value="RibonucZ/Hydroxyglut_hydro"/>
</dbReference>
<keyword evidence="5 6" id="KW-0472">Membrane</keyword>
<dbReference type="Pfam" id="PF13567">
    <property type="entry name" value="DUF4131"/>
    <property type="match status" value="1"/>
</dbReference>
<evidence type="ECO:0000259" key="7">
    <source>
        <dbReference type="SMART" id="SM00849"/>
    </source>
</evidence>
<dbReference type="InterPro" id="IPR025405">
    <property type="entry name" value="DUF4131"/>
</dbReference>
<evidence type="ECO:0000256" key="2">
    <source>
        <dbReference type="ARBA" id="ARBA00022475"/>
    </source>
</evidence>
<evidence type="ECO:0000256" key="5">
    <source>
        <dbReference type="ARBA" id="ARBA00023136"/>
    </source>
</evidence>
<dbReference type="NCBIfam" id="TIGR00360">
    <property type="entry name" value="ComEC_N-term"/>
    <property type="match status" value="1"/>
</dbReference>
<evidence type="ECO:0000256" key="6">
    <source>
        <dbReference type="SAM" id="Phobius"/>
    </source>
</evidence>
<keyword evidence="3 6" id="KW-0812">Transmembrane</keyword>
<feature type="transmembrane region" description="Helical" evidence="6">
    <location>
        <begin position="337"/>
        <end position="354"/>
    </location>
</feature>
<reference evidence="8 9" key="1">
    <citation type="journal article" date="2015" name="Genome Announc.">
        <title>Expanding the biotechnology potential of lactobacilli through comparative genomics of 213 strains and associated genera.</title>
        <authorList>
            <person name="Sun Z."/>
            <person name="Harris H.M."/>
            <person name="McCann A."/>
            <person name="Guo C."/>
            <person name="Argimon S."/>
            <person name="Zhang W."/>
            <person name="Yang X."/>
            <person name="Jeffery I.B."/>
            <person name="Cooney J.C."/>
            <person name="Kagawa T.F."/>
            <person name="Liu W."/>
            <person name="Song Y."/>
            <person name="Salvetti E."/>
            <person name="Wrobel A."/>
            <person name="Rasinkangas P."/>
            <person name="Parkhill J."/>
            <person name="Rea M.C."/>
            <person name="O'Sullivan O."/>
            <person name="Ritari J."/>
            <person name="Douillard F.P."/>
            <person name="Paul Ross R."/>
            <person name="Yang R."/>
            <person name="Briner A.E."/>
            <person name="Felis G.E."/>
            <person name="de Vos W.M."/>
            <person name="Barrangou R."/>
            <person name="Klaenhammer T.R."/>
            <person name="Caufield P.W."/>
            <person name="Cui Y."/>
            <person name="Zhang H."/>
            <person name="O'Toole P.W."/>
        </authorList>
    </citation>
    <scope>NUCLEOTIDE SEQUENCE [LARGE SCALE GENOMIC DNA]</scope>
    <source>
        <strain evidence="8 9">DSM 15833</strain>
    </source>
</reference>
<evidence type="ECO:0000256" key="4">
    <source>
        <dbReference type="ARBA" id="ARBA00022989"/>
    </source>
</evidence>
<keyword evidence="4 6" id="KW-1133">Transmembrane helix</keyword>
<evidence type="ECO:0000256" key="1">
    <source>
        <dbReference type="ARBA" id="ARBA00004651"/>
    </source>
</evidence>
<dbReference type="GO" id="GO:0005886">
    <property type="term" value="C:plasma membrane"/>
    <property type="evidence" value="ECO:0007669"/>
    <property type="project" value="UniProtKB-SubCell"/>
</dbReference>
<sequence length="725" mass="82164">MIKPHLLIGVIALLWGLRVLATRDKKIILLVTVTAVVFLGVGWQEKRTVQSQTPREVQKCQGTIRVYADGVKVNGDLATFTGVWLEKKQKVQLYLYLKQKSQQLALKKLAKGGRYAFTGQVQAFSPPTNENQFDYQFFMRSKQTYLSLRADKLRRVGDLKERGLTLATIHAWRQKSALALQKLPQPLSSFAQLLLIGSSEVEFQTTLNQIKKLGLLYLFCLSGMHVFYVVGFLRTLAKFFRLKPGLENLLLVVMLPFYALLAGASTSLLRAVGMVWFRSLSQLGSRKLSRLEAWSLVGLLTCLWRPLSVFNLGAQMSYLLTLLLIVVPDKVAWRQNLMLNLFSIPLLLYSSYQYSLWTILLSWLFGPLFTYGILPTVLLGTFLQPIRSFSNRLLWALCQLFARLDQHAGLVTYGKPALISVCLVLFMLLLLKVHPHKHYYRWCILLVVSLNFMWLHYPWHGEIVYFDIGQGDCTLIRTARNRQVILVDTGGKVSFQKETWQTRQSKTNGQTVVANYLLSKGINHIDDLILTHQDTDHVGNFPSISQEIKVKQVWIPAGMEQSSSFQRRLVASRIQPTQVKGITTQHHSGWPANLSLLHPFQPGKGSNEDSIAFIYRYYGINCWFSGDLDRNGEKQILQQHPTLRAQILKTGHHGSKTATDPSLVAALQPKLAVISAGRNNRYGHPNQETLATLKNYGVPYLNTAHSGMISLRIVKGRPQVSTYIK</sequence>
<dbReference type="InterPro" id="IPR052159">
    <property type="entry name" value="Competence_DNA_uptake"/>
</dbReference>
<dbReference type="Pfam" id="PF03772">
    <property type="entry name" value="Competence"/>
    <property type="match status" value="1"/>
</dbReference>
<evidence type="ECO:0000313" key="9">
    <source>
        <dbReference type="Proteomes" id="UP000051048"/>
    </source>
</evidence>
<evidence type="ECO:0000313" key="8">
    <source>
        <dbReference type="EMBL" id="KRL85221.1"/>
    </source>
</evidence>
<feature type="domain" description="Metallo-beta-lactamase" evidence="7">
    <location>
        <begin position="470"/>
        <end position="678"/>
    </location>
</feature>
<dbReference type="Pfam" id="PF00753">
    <property type="entry name" value="Lactamase_B"/>
    <property type="match status" value="1"/>
</dbReference>
<organism evidence="8 9">
    <name type="scientific">Ligilactobacillus equi DSM 15833 = JCM 10991</name>
    <dbReference type="NCBI Taxonomy" id="1423740"/>
    <lineage>
        <taxon>Bacteria</taxon>
        <taxon>Bacillati</taxon>
        <taxon>Bacillota</taxon>
        <taxon>Bacilli</taxon>
        <taxon>Lactobacillales</taxon>
        <taxon>Lactobacillaceae</taxon>
        <taxon>Ligilactobacillus</taxon>
    </lineage>
</organism>
<dbReference type="PANTHER" id="PTHR30619">
    <property type="entry name" value="DNA INTERNALIZATION/COMPETENCE PROTEIN COMEC/REC2"/>
    <property type="match status" value="1"/>
</dbReference>
<dbReference type="InterPro" id="IPR035681">
    <property type="entry name" value="ComA-like_MBL"/>
</dbReference>
<feature type="transmembrane region" description="Helical" evidence="6">
    <location>
        <begin position="439"/>
        <end position="457"/>
    </location>
</feature>
<feature type="transmembrane region" description="Helical" evidence="6">
    <location>
        <begin position="413"/>
        <end position="433"/>
    </location>
</feature>
<feature type="transmembrane region" description="Helical" evidence="6">
    <location>
        <begin position="360"/>
        <end position="383"/>
    </location>
</feature>
<dbReference type="InterPro" id="IPR004797">
    <property type="entry name" value="Competence_ComEC/Rec2"/>
</dbReference>
<dbReference type="PATRIC" id="fig|1423740.3.peg.637"/>
<gene>
    <name evidence="8" type="ORF">FC36_GL000591</name>
</gene>
<dbReference type="Proteomes" id="UP000051048">
    <property type="component" value="Unassembled WGS sequence"/>
</dbReference>
<dbReference type="InterPro" id="IPR004477">
    <property type="entry name" value="ComEC_N"/>
</dbReference>
<feature type="transmembrane region" description="Helical" evidence="6">
    <location>
        <begin position="215"/>
        <end position="237"/>
    </location>
</feature>
<dbReference type="SUPFAM" id="SSF56281">
    <property type="entry name" value="Metallo-hydrolase/oxidoreductase"/>
    <property type="match status" value="1"/>
</dbReference>
<keyword evidence="2" id="KW-1003">Cell membrane</keyword>
<dbReference type="CDD" id="cd07731">
    <property type="entry name" value="ComA-like_MBL-fold"/>
    <property type="match status" value="1"/>
</dbReference>
<dbReference type="Gene3D" id="3.60.15.10">
    <property type="entry name" value="Ribonuclease Z/Hydroxyacylglutathione hydrolase-like"/>
    <property type="match status" value="1"/>
</dbReference>
<comment type="caution">
    <text evidence="8">The sequence shown here is derived from an EMBL/GenBank/DDBJ whole genome shotgun (WGS) entry which is preliminary data.</text>
</comment>
<dbReference type="AlphaFoldDB" id="A0A0R1U2V9"/>
<dbReference type="PANTHER" id="PTHR30619:SF7">
    <property type="entry name" value="BETA-LACTAMASE DOMAIN PROTEIN"/>
    <property type="match status" value="1"/>
</dbReference>
<protein>
    <submittedName>
        <fullName evidence="8">ComE operon protein 3</fullName>
    </submittedName>
</protein>
<dbReference type="GO" id="GO:0030420">
    <property type="term" value="P:establishment of competence for transformation"/>
    <property type="evidence" value="ECO:0007669"/>
    <property type="project" value="InterPro"/>
</dbReference>
<dbReference type="NCBIfam" id="TIGR00361">
    <property type="entry name" value="ComEC_Rec2"/>
    <property type="match status" value="1"/>
</dbReference>
<proteinExistence type="predicted"/>
<dbReference type="InterPro" id="IPR001279">
    <property type="entry name" value="Metallo-B-lactamas"/>
</dbReference>
<feature type="transmembrane region" description="Helical" evidence="6">
    <location>
        <begin position="249"/>
        <end position="277"/>
    </location>
</feature>
<dbReference type="SMART" id="SM00849">
    <property type="entry name" value="Lactamase_B"/>
    <property type="match status" value="1"/>
</dbReference>
<dbReference type="STRING" id="1423740.FC36_GL000591"/>
<comment type="subcellular location">
    <subcellularLocation>
        <location evidence="1">Cell membrane</location>
        <topology evidence="1">Multi-pass membrane protein</topology>
    </subcellularLocation>
</comment>
<name>A0A0R1U2V9_9LACO</name>
<dbReference type="EMBL" id="AZFH01000001">
    <property type="protein sequence ID" value="KRL85221.1"/>
    <property type="molecule type" value="Genomic_DNA"/>
</dbReference>